<accession>A0A4Q0MF75</accession>
<evidence type="ECO:0000313" key="2">
    <source>
        <dbReference type="Proteomes" id="UP000289708"/>
    </source>
</evidence>
<dbReference type="Proteomes" id="UP000289708">
    <property type="component" value="Unassembled WGS sequence"/>
</dbReference>
<dbReference type="Pfam" id="PF05354">
    <property type="entry name" value="Phage_attach"/>
    <property type="match status" value="1"/>
</dbReference>
<reference evidence="1 2" key="1">
    <citation type="submission" date="2018-12" db="EMBL/GenBank/DDBJ databases">
        <title>bacterium Hansschlegelia zhihuaiae S113.</title>
        <authorList>
            <person name="He J."/>
        </authorList>
    </citation>
    <scope>NUCLEOTIDE SEQUENCE [LARGE SCALE GENOMIC DNA]</scope>
    <source>
        <strain evidence="1 2">S 113</strain>
    </source>
</reference>
<protein>
    <submittedName>
        <fullName evidence="1">Uncharacterized protein</fullName>
    </submittedName>
</protein>
<dbReference type="OrthoDB" id="8410231at2"/>
<keyword evidence="2" id="KW-1185">Reference proteome</keyword>
<proteinExistence type="predicted"/>
<evidence type="ECO:0000313" key="1">
    <source>
        <dbReference type="EMBL" id="RXF72118.1"/>
    </source>
</evidence>
<dbReference type="RefSeq" id="WP_128778285.1">
    <property type="nucleotide sequence ID" value="NZ_RYFI01000014.1"/>
</dbReference>
<dbReference type="GO" id="GO:0019068">
    <property type="term" value="P:virion assembly"/>
    <property type="evidence" value="ECO:0007669"/>
    <property type="project" value="InterPro"/>
</dbReference>
<comment type="caution">
    <text evidence="1">The sequence shown here is derived from an EMBL/GenBank/DDBJ whole genome shotgun (WGS) entry which is preliminary data.</text>
</comment>
<gene>
    <name evidence="1" type="ORF">EK403_15015</name>
</gene>
<organism evidence="1 2">
    <name type="scientific">Hansschlegelia zhihuaiae</name>
    <dbReference type="NCBI Taxonomy" id="405005"/>
    <lineage>
        <taxon>Bacteria</taxon>
        <taxon>Pseudomonadati</taxon>
        <taxon>Pseudomonadota</taxon>
        <taxon>Alphaproteobacteria</taxon>
        <taxon>Hyphomicrobiales</taxon>
        <taxon>Methylopilaceae</taxon>
        <taxon>Hansschlegelia</taxon>
    </lineage>
</organism>
<dbReference type="AlphaFoldDB" id="A0A4Q0MF75"/>
<dbReference type="EMBL" id="RYFI01000014">
    <property type="protein sequence ID" value="RXF72118.1"/>
    <property type="molecule type" value="Genomic_DNA"/>
</dbReference>
<dbReference type="InterPro" id="IPR008018">
    <property type="entry name" value="Phage_tail_attach_FII"/>
</dbReference>
<sequence length="111" mass="11896">MRQDLADKAVDAAFWAIAAPAEYRAPSASGGVPCKVVVVSPDEDLDVGQSRVTTRTMRLDVRGFDVPQPVKGGVFTLLDDAGAPAGSWRVLGDPQRKDSLRRIWTCVVEAA</sequence>
<name>A0A4Q0MF75_9HYPH</name>